<comment type="caution">
    <text evidence="5">The sequence shown here is derived from an EMBL/GenBank/DDBJ whole genome shotgun (WGS) entry which is preliminary data.</text>
</comment>
<evidence type="ECO:0000256" key="3">
    <source>
        <dbReference type="ARBA" id="ARBA00023163"/>
    </source>
</evidence>
<dbReference type="InterPro" id="IPR018060">
    <property type="entry name" value="HTH_AraC"/>
</dbReference>
<feature type="domain" description="HTH araC/xylS-type" evidence="4">
    <location>
        <begin position="11"/>
        <end position="109"/>
    </location>
</feature>
<name>A0ABT1P0G3_9GAMM</name>
<keyword evidence="3" id="KW-0804">Transcription</keyword>
<dbReference type="RefSeq" id="WP_255874413.1">
    <property type="nucleotide sequence ID" value="NZ_JACASI010000025.1"/>
</dbReference>
<reference evidence="5" key="1">
    <citation type="thesis" date="2020" institute="Technische Universitat Dresden" country="Dresden, Germany">
        <title>The Agarolytic System of Microbulbifer elongatus PORT2, Isolated from Batu Karas, Pangandaran West Java Indonesia.</title>
        <authorList>
            <person name="Anggraeni S.R."/>
        </authorList>
    </citation>
    <scope>NUCLEOTIDE SEQUENCE</scope>
    <source>
        <strain evidence="5">PORT2</strain>
    </source>
</reference>
<evidence type="ECO:0000256" key="1">
    <source>
        <dbReference type="ARBA" id="ARBA00023015"/>
    </source>
</evidence>
<sequence>MARLQDEQLLEEALVLMRNNLSEPLRTGELAEYLNISVKKLERIFFRFKAVLPARYYRELRLQRARALLFETALTIEEVGLQCGFRSASHFSRSFRETYGRSPRAERMLGERAEVAHRYCFRPVNSDYLRVELCV</sequence>
<keyword evidence="1" id="KW-0805">Transcription regulation</keyword>
<dbReference type="PANTHER" id="PTHR43280">
    <property type="entry name" value="ARAC-FAMILY TRANSCRIPTIONAL REGULATOR"/>
    <property type="match status" value="1"/>
</dbReference>
<evidence type="ECO:0000256" key="2">
    <source>
        <dbReference type="ARBA" id="ARBA00023125"/>
    </source>
</evidence>
<dbReference type="PROSITE" id="PS01124">
    <property type="entry name" value="HTH_ARAC_FAMILY_2"/>
    <property type="match status" value="1"/>
</dbReference>
<keyword evidence="6" id="KW-1185">Reference proteome</keyword>
<organism evidence="5 6">
    <name type="scientific">Microbulbifer elongatus</name>
    <dbReference type="NCBI Taxonomy" id="86173"/>
    <lineage>
        <taxon>Bacteria</taxon>
        <taxon>Pseudomonadati</taxon>
        <taxon>Pseudomonadota</taxon>
        <taxon>Gammaproteobacteria</taxon>
        <taxon>Cellvibrionales</taxon>
        <taxon>Microbulbiferaceae</taxon>
        <taxon>Microbulbifer</taxon>
    </lineage>
</organism>
<evidence type="ECO:0000313" key="6">
    <source>
        <dbReference type="Proteomes" id="UP001205566"/>
    </source>
</evidence>
<dbReference type="InterPro" id="IPR020449">
    <property type="entry name" value="Tscrpt_reg_AraC-type_HTH"/>
</dbReference>
<evidence type="ECO:0000313" key="5">
    <source>
        <dbReference type="EMBL" id="MCQ3829610.1"/>
    </source>
</evidence>
<dbReference type="InterPro" id="IPR009057">
    <property type="entry name" value="Homeodomain-like_sf"/>
</dbReference>
<dbReference type="EMBL" id="JACASI010000025">
    <property type="protein sequence ID" value="MCQ3829610.1"/>
    <property type="molecule type" value="Genomic_DNA"/>
</dbReference>
<accession>A0ABT1P0G3</accession>
<dbReference type="PROSITE" id="PS00041">
    <property type="entry name" value="HTH_ARAC_FAMILY_1"/>
    <property type="match status" value="1"/>
</dbReference>
<dbReference type="InterPro" id="IPR018062">
    <property type="entry name" value="HTH_AraC-typ_CS"/>
</dbReference>
<evidence type="ECO:0000259" key="4">
    <source>
        <dbReference type="PROSITE" id="PS01124"/>
    </source>
</evidence>
<gene>
    <name evidence="5" type="ORF">HXX02_09125</name>
</gene>
<protein>
    <submittedName>
        <fullName evidence="5">Helix-turn-helix domain-containing protein</fullName>
    </submittedName>
</protein>
<proteinExistence type="predicted"/>
<dbReference type="PANTHER" id="PTHR43280:SF31">
    <property type="entry name" value="TRANSCRIPTIONAL REGULATORY PROTEIN"/>
    <property type="match status" value="1"/>
</dbReference>
<dbReference type="SUPFAM" id="SSF46689">
    <property type="entry name" value="Homeodomain-like"/>
    <property type="match status" value="2"/>
</dbReference>
<dbReference type="PRINTS" id="PR00032">
    <property type="entry name" value="HTHARAC"/>
</dbReference>
<dbReference type="SMART" id="SM00342">
    <property type="entry name" value="HTH_ARAC"/>
    <property type="match status" value="1"/>
</dbReference>
<keyword evidence="2" id="KW-0238">DNA-binding</keyword>
<dbReference type="Pfam" id="PF12833">
    <property type="entry name" value="HTH_18"/>
    <property type="match status" value="1"/>
</dbReference>
<dbReference type="Proteomes" id="UP001205566">
    <property type="component" value="Unassembled WGS sequence"/>
</dbReference>
<dbReference type="Gene3D" id="1.10.10.60">
    <property type="entry name" value="Homeodomain-like"/>
    <property type="match status" value="1"/>
</dbReference>